<comment type="caution">
    <text evidence="11">The sequence shown here is derived from an EMBL/GenBank/DDBJ whole genome shotgun (WGS) entry which is preliminary data.</text>
</comment>
<comment type="subcellular location">
    <subcellularLocation>
        <location evidence="6">Endomembrane system</location>
        <topology evidence="6">Peripheral membrane protein</topology>
        <orientation evidence="6">Cytoplasmic side</orientation>
    </subcellularLocation>
</comment>
<dbReference type="SUPFAM" id="SSF50960">
    <property type="entry name" value="TolB, C-terminal domain"/>
    <property type="match status" value="1"/>
</dbReference>
<keyword evidence="8" id="KW-0175">Coiled coil</keyword>
<dbReference type="InterPro" id="IPR007810">
    <property type="entry name" value="Pep3/Vps18_beta-prop"/>
</dbReference>
<feature type="domain" description="Pep3/Vps18 RING C-terminal" evidence="10">
    <location>
        <begin position="863"/>
        <end position="919"/>
    </location>
</feature>
<dbReference type="AlphaFoldDB" id="A0AAD5YIU8"/>
<dbReference type="InterPro" id="IPR013083">
    <property type="entry name" value="Znf_RING/FYVE/PHD"/>
</dbReference>
<evidence type="ECO:0000313" key="11">
    <source>
        <dbReference type="EMBL" id="KAJ3491065.1"/>
    </source>
</evidence>
<dbReference type="GO" id="GO:0008270">
    <property type="term" value="F:zinc ion binding"/>
    <property type="evidence" value="ECO:0007669"/>
    <property type="project" value="UniProtKB-KW"/>
</dbReference>
<evidence type="ECO:0000256" key="6">
    <source>
        <dbReference type="ARBA" id="ARBA00029433"/>
    </source>
</evidence>
<dbReference type="Proteomes" id="UP001212997">
    <property type="component" value="Unassembled WGS sequence"/>
</dbReference>
<dbReference type="GO" id="GO:0030674">
    <property type="term" value="F:protein-macromolecule adaptor activity"/>
    <property type="evidence" value="ECO:0007669"/>
    <property type="project" value="TreeGrafter"/>
</dbReference>
<dbReference type="PANTHER" id="PTHR23323">
    <property type="entry name" value="VACUOLAR PROTEIN SORTING-ASSOCIATED PROTEIN"/>
    <property type="match status" value="1"/>
</dbReference>
<evidence type="ECO:0000256" key="2">
    <source>
        <dbReference type="ARBA" id="ARBA00022723"/>
    </source>
</evidence>
<evidence type="ECO:0000256" key="8">
    <source>
        <dbReference type="SAM" id="Coils"/>
    </source>
</evidence>
<evidence type="ECO:0000256" key="5">
    <source>
        <dbReference type="ARBA" id="ARBA00023136"/>
    </source>
</evidence>
<name>A0AAD5YIU8_9APHY</name>
<comment type="similarity">
    <text evidence="1">Belongs to the VPS18 family.</text>
</comment>
<evidence type="ECO:0000256" key="3">
    <source>
        <dbReference type="ARBA" id="ARBA00022771"/>
    </source>
</evidence>
<dbReference type="EMBL" id="JANAWD010000018">
    <property type="protein sequence ID" value="KAJ3491065.1"/>
    <property type="molecule type" value="Genomic_DNA"/>
</dbReference>
<keyword evidence="3" id="KW-0863">Zinc-finger</keyword>
<feature type="domain" description="Pep3/Vps18 beta-propeller" evidence="9">
    <location>
        <begin position="55"/>
        <end position="389"/>
    </location>
</feature>
<dbReference type="PANTHER" id="PTHR23323:SF26">
    <property type="entry name" value="VACUOLAR PROTEIN SORTING-ASSOCIATED PROTEIN 18 HOMOLOG"/>
    <property type="match status" value="1"/>
</dbReference>
<dbReference type="GO" id="GO:0007033">
    <property type="term" value="P:vacuole organization"/>
    <property type="evidence" value="ECO:0007669"/>
    <property type="project" value="TreeGrafter"/>
</dbReference>
<keyword evidence="4" id="KW-0862">Zinc</keyword>
<dbReference type="SUPFAM" id="SSF57850">
    <property type="entry name" value="RING/U-box"/>
    <property type="match status" value="1"/>
</dbReference>
<dbReference type="Pfam" id="PF05131">
    <property type="entry name" value="Pep3_Vps18"/>
    <property type="match status" value="1"/>
</dbReference>
<dbReference type="GO" id="GO:0006904">
    <property type="term" value="P:vesicle docking involved in exocytosis"/>
    <property type="evidence" value="ECO:0007669"/>
    <property type="project" value="TreeGrafter"/>
</dbReference>
<gene>
    <name evidence="11" type="ORF">NLI96_g1009</name>
</gene>
<dbReference type="Gene3D" id="3.30.40.10">
    <property type="entry name" value="Zinc/RING finger domain, C3HC4 (zinc finger)"/>
    <property type="match status" value="1"/>
</dbReference>
<keyword evidence="5" id="KW-0472">Membrane</keyword>
<dbReference type="GO" id="GO:0005768">
    <property type="term" value="C:endosome"/>
    <property type="evidence" value="ECO:0007669"/>
    <property type="project" value="TreeGrafter"/>
</dbReference>
<evidence type="ECO:0008006" key="13">
    <source>
        <dbReference type="Google" id="ProtNLM"/>
    </source>
</evidence>
<feature type="coiled-coil region" evidence="8">
    <location>
        <begin position="509"/>
        <end position="536"/>
    </location>
</feature>
<accession>A0AAD5YIU8</accession>
<sequence>MFDEYVEHTSAPTAALTYGAASLPQLQYEGFEPSPYEQEDSNFDGLAAPPEPVSPLFALERVQYTLPAPLISLVVSSDVLVMGLSNNVLVLIELSREDQVVQIQIPRKPTEMTIDKLFLDPSGRHLLITSSQGENWYLYRGWKKPRLLKSYKMVIESVAWNHPALLASSRSTSTREMLIGARNGTIYEAVLDAEEDFFKSQERYLQPVYTLPERQPVTGLTFNFFPPLEPRRVYLAVTTPSRIYQFVGALDKRGDEPGRVFSGVFNSYRDKAPSPGIYHGTLNFESSSDDLIDGAQLLPWPTFPVSPSISPARKNADIDEPPLSIALTEFHFVLLYKNRVVGVSNLNESLSYEEILPSKPNEVVRGLTVDPIRKTYWVYTDQSLFELGVRNEDRDVWKIYLEKGNFEASLQHAKTAGQRDTVTSAHARALFDEGKFFPAAQAFSQCSVTFEEVSLKFLDAGQRDPLRSYLISRLERTRKSDLSQRMMLATWLVEFYLSKCNELDDLVASESVSQDVANLQAERKILEEDLRHFFETYRANLEPNTVYELIQGHGRTDMYLHFATVIGDYERVVEHWIMEEEWTKAIDTLNRQSNLELYYRFAPTLMRQAPKETVDSWLRQKSLDPLRLVPALLRIQHLPRDPLVPNQAIRYLTKVIFEHGNTSPTIHNLIITFHASSPSQAGAPADDGPLLRFLTTAPSDPLSGRPYYDLDYALRLCKQTGRTQPCVHIYAKMGLYESSVDLALEKGDLELAKINADLPPEEDRQLRKRLWLKVAKYVVQEKGDIKAAMRFLENTDLLKIEDILPFFPDFVVIDDFKEEICTALEGYSAHIDALKEEMDEATRNAEAIKQDIAALQKRFITIDSTEKCSVCAQVLLTRQFYVFPCHHTFHADCLIGLTKEYLPASALRKIITLQTELVKLSQQTPLDRNAIASPAPPPPRQPTPQRTLLSANFGIPVANGTRAANSLGRNLLSAGDRLRDLIVPDALASVVMAPVGWIPGIGIGAGRRNGEKDAGRKAEQMRRELEDLLAGSCPLCESVVAGLDKPFVKEGEVDTSWAL</sequence>
<reference evidence="11" key="1">
    <citation type="submission" date="2022-07" db="EMBL/GenBank/DDBJ databases">
        <title>Genome Sequence of Physisporinus lineatus.</title>
        <authorList>
            <person name="Buettner E."/>
        </authorList>
    </citation>
    <scope>NUCLEOTIDE SEQUENCE</scope>
    <source>
        <strain evidence="11">VT162</strain>
    </source>
</reference>
<dbReference type="GO" id="GO:0048284">
    <property type="term" value="P:organelle fusion"/>
    <property type="evidence" value="ECO:0007669"/>
    <property type="project" value="TreeGrafter"/>
</dbReference>
<evidence type="ECO:0000256" key="1">
    <source>
        <dbReference type="ARBA" id="ARBA00010454"/>
    </source>
</evidence>
<proteinExistence type="inferred from homology"/>
<dbReference type="PROSITE" id="PS50236">
    <property type="entry name" value="CHCR"/>
    <property type="match status" value="1"/>
</dbReference>
<dbReference type="InterPro" id="IPR058919">
    <property type="entry name" value="Pep3/Vps18_RING_C"/>
</dbReference>
<keyword evidence="12" id="KW-1185">Reference proteome</keyword>
<dbReference type="GO" id="GO:0030897">
    <property type="term" value="C:HOPS complex"/>
    <property type="evidence" value="ECO:0007669"/>
    <property type="project" value="TreeGrafter"/>
</dbReference>
<dbReference type="CDD" id="cd16462">
    <property type="entry name" value="RING-H2_Pep3p-like"/>
    <property type="match status" value="1"/>
</dbReference>
<dbReference type="Pfam" id="PF26148">
    <property type="entry name" value="VPS18_RING_C"/>
    <property type="match status" value="1"/>
</dbReference>
<dbReference type="InterPro" id="IPR000547">
    <property type="entry name" value="Clathrin_H-chain/VPS_repeat"/>
</dbReference>
<feature type="repeat" description="CHCR" evidence="7">
    <location>
        <begin position="619"/>
        <end position="787"/>
    </location>
</feature>
<evidence type="ECO:0000256" key="7">
    <source>
        <dbReference type="PROSITE-ProRule" id="PRU01006"/>
    </source>
</evidence>
<feature type="coiled-coil region" evidence="8">
    <location>
        <begin position="824"/>
        <end position="858"/>
    </location>
</feature>
<dbReference type="GO" id="GO:0006886">
    <property type="term" value="P:intracellular protein transport"/>
    <property type="evidence" value="ECO:0007669"/>
    <property type="project" value="UniProtKB-UniRule"/>
</dbReference>
<protein>
    <recommendedName>
        <fullName evidence="13">Pep3/Vps18/deep orange domain-containing protein</fullName>
    </recommendedName>
</protein>
<organism evidence="11 12">
    <name type="scientific">Meripilus lineatus</name>
    <dbReference type="NCBI Taxonomy" id="2056292"/>
    <lineage>
        <taxon>Eukaryota</taxon>
        <taxon>Fungi</taxon>
        <taxon>Dikarya</taxon>
        <taxon>Basidiomycota</taxon>
        <taxon>Agaricomycotina</taxon>
        <taxon>Agaricomycetes</taxon>
        <taxon>Polyporales</taxon>
        <taxon>Meripilaceae</taxon>
        <taxon>Meripilus</taxon>
    </lineage>
</organism>
<keyword evidence="2" id="KW-0479">Metal-binding</keyword>
<evidence type="ECO:0000313" key="12">
    <source>
        <dbReference type="Proteomes" id="UP001212997"/>
    </source>
</evidence>
<evidence type="ECO:0000256" key="4">
    <source>
        <dbReference type="ARBA" id="ARBA00022833"/>
    </source>
</evidence>
<dbReference type="GO" id="GO:0007032">
    <property type="term" value="P:endosome organization"/>
    <property type="evidence" value="ECO:0007669"/>
    <property type="project" value="TreeGrafter"/>
</dbReference>
<evidence type="ECO:0000259" key="10">
    <source>
        <dbReference type="Pfam" id="PF26148"/>
    </source>
</evidence>
<evidence type="ECO:0000259" key="9">
    <source>
        <dbReference type="Pfam" id="PF05131"/>
    </source>
</evidence>